<comment type="caution">
    <text evidence="2">The sequence shown here is derived from an EMBL/GenBank/DDBJ whole genome shotgun (WGS) entry which is preliminary data.</text>
</comment>
<dbReference type="InterPro" id="IPR052934">
    <property type="entry name" value="Methyl-DNA_Rec/Restrict_Enz"/>
</dbReference>
<keyword evidence="2" id="KW-0378">Hydrolase</keyword>
<dbReference type="Gene3D" id="3.40.50.300">
    <property type="entry name" value="P-loop containing nucleotide triphosphate hydrolases"/>
    <property type="match status" value="2"/>
</dbReference>
<organism evidence="2 3">
    <name type="scientific">Gracilibacillus halotolerans</name>
    <dbReference type="NCBI Taxonomy" id="74386"/>
    <lineage>
        <taxon>Bacteria</taxon>
        <taxon>Bacillati</taxon>
        <taxon>Bacillota</taxon>
        <taxon>Bacilli</taxon>
        <taxon>Bacillales</taxon>
        <taxon>Bacillaceae</taxon>
        <taxon>Gracilibacillus</taxon>
    </lineage>
</organism>
<sequence length="768" mass="88805">MSGVFFGKFDKAKPDQIEKKFYAAGPKGNSWYGGIELGDYVFPIVNTKVIGLWQVSRYGEVPNNINKESNEVVIFDEVRSFKEPVPYLQFIKYPYFDLDLNLLNKIAKPTIGCGFFEITINEDAPEIRDFRFENERNIYIAYSDHELTFLKDHDIVVSIDKTAGLKITNIKVYKDGAFHQYRPLKRIYEEKNAPAERYTLKELHTFAKEESMRKKNYLEKVISGLEQDGYFVVSNPVSFYDSVLVGRKRNNRTNQQDPDDPQQGDDEIDEENIIAELEDYQLYAKLLNFNPNLILYGPPGTGKTYATHRIIEAFEQNQFGAFKSFNEIEKEKRVKFITFHQSYSYEEFIEGIRPQVLEEDTDQQVLQYKVESGILKRIVETASTQSLRNNSNVGLINEGSRIWKVSLGQRDESHIYEQCKQNNIIAVGWIYGKDLSKGFAKQDFFEKFKAERGDDAPNPSNDANSLNNLVNEMKEGDIVLIYDSPTTIRDVGVIKSKYKFNPNMNYHHTRDVVWLKEFEEPVSIYEQNGQVNLTMKTVYELNRLDISDVQVLVESNNEVEQEEPKDRPYYLVIDEINRGNISEIFGELITLIEKDKRETLSITLPYSNKPFKLPSNLYLIGTMNTADRSIAMLDTALRRRFSFVELEPDSNVFSKAHLDVALKVGAVHLGKLLDAVNGDITELLDRDHRIGHSYFMGVITVDDLFFTWYYKVLPLISEYFYNDYDTIKQLVGTSFFNDTGSIHFLNHRRSGDEPSEFEQALVNIYEGS</sequence>
<accession>A0A841RHK5</accession>
<dbReference type="InterPro" id="IPR011704">
    <property type="entry name" value="ATPase_dyneun-rel_AAA"/>
</dbReference>
<evidence type="ECO:0000313" key="2">
    <source>
        <dbReference type="EMBL" id="MBB6511522.1"/>
    </source>
</evidence>
<evidence type="ECO:0000313" key="3">
    <source>
        <dbReference type="Proteomes" id="UP000572212"/>
    </source>
</evidence>
<gene>
    <name evidence="2" type="ORF">GGQ92_000289</name>
</gene>
<dbReference type="SMART" id="SM00382">
    <property type="entry name" value="AAA"/>
    <property type="match status" value="1"/>
</dbReference>
<dbReference type="GO" id="GO:0005524">
    <property type="term" value="F:ATP binding"/>
    <property type="evidence" value="ECO:0007669"/>
    <property type="project" value="InterPro"/>
</dbReference>
<proteinExistence type="predicted"/>
<dbReference type="PANTHER" id="PTHR37291:SF1">
    <property type="entry name" value="TYPE IV METHYL-DIRECTED RESTRICTION ENZYME ECOKMCRB SUBUNIT"/>
    <property type="match status" value="1"/>
</dbReference>
<evidence type="ECO:0000259" key="1">
    <source>
        <dbReference type="SMART" id="SM00382"/>
    </source>
</evidence>
<dbReference type="RefSeq" id="WP_184243828.1">
    <property type="nucleotide sequence ID" value="NZ_BAAACU010000022.1"/>
</dbReference>
<dbReference type="GO" id="GO:0016887">
    <property type="term" value="F:ATP hydrolysis activity"/>
    <property type="evidence" value="ECO:0007669"/>
    <property type="project" value="InterPro"/>
</dbReference>
<dbReference type="Proteomes" id="UP000572212">
    <property type="component" value="Unassembled WGS sequence"/>
</dbReference>
<keyword evidence="3" id="KW-1185">Reference proteome</keyword>
<dbReference type="InterPro" id="IPR027417">
    <property type="entry name" value="P-loop_NTPase"/>
</dbReference>
<protein>
    <submittedName>
        <fullName evidence="2">5-methylcytosine-specific restriction protein B</fullName>
        <ecNumber evidence="2">3.1.21.-</ecNumber>
    </submittedName>
</protein>
<name>A0A841RHK5_9BACI</name>
<dbReference type="InterPro" id="IPR003593">
    <property type="entry name" value="AAA+_ATPase"/>
</dbReference>
<feature type="domain" description="AAA+ ATPase" evidence="1">
    <location>
        <begin position="289"/>
        <end position="649"/>
    </location>
</feature>
<dbReference type="Pfam" id="PF07728">
    <property type="entry name" value="AAA_5"/>
    <property type="match status" value="1"/>
</dbReference>
<dbReference type="SUPFAM" id="SSF52540">
    <property type="entry name" value="P-loop containing nucleoside triphosphate hydrolases"/>
    <property type="match status" value="1"/>
</dbReference>
<dbReference type="EMBL" id="JACHON010000001">
    <property type="protein sequence ID" value="MBB6511522.1"/>
    <property type="molecule type" value="Genomic_DNA"/>
</dbReference>
<reference evidence="2 3" key="1">
    <citation type="submission" date="2020-08" db="EMBL/GenBank/DDBJ databases">
        <title>Genomic Encyclopedia of Type Strains, Phase IV (KMG-IV): sequencing the most valuable type-strain genomes for metagenomic binning, comparative biology and taxonomic classification.</title>
        <authorList>
            <person name="Goeker M."/>
        </authorList>
    </citation>
    <scope>NUCLEOTIDE SEQUENCE [LARGE SCALE GENOMIC DNA]</scope>
    <source>
        <strain evidence="2 3">DSM 11805</strain>
    </source>
</reference>
<dbReference type="EC" id="3.1.21.-" evidence="2"/>
<dbReference type="AlphaFoldDB" id="A0A841RHK5"/>
<dbReference type="PANTHER" id="PTHR37291">
    <property type="entry name" value="5-METHYLCYTOSINE-SPECIFIC RESTRICTION ENZYME B"/>
    <property type="match status" value="1"/>
</dbReference>